<dbReference type="InterPro" id="IPR016181">
    <property type="entry name" value="Acyl_CoA_acyltransferase"/>
</dbReference>
<dbReference type="AlphaFoldDB" id="A0A1I1KX30"/>
<keyword evidence="3" id="KW-1185">Reference proteome</keyword>
<dbReference type="PANTHER" id="PTHR43415">
    <property type="entry name" value="SPERMIDINE N(1)-ACETYLTRANSFERASE"/>
    <property type="match status" value="1"/>
</dbReference>
<proteinExistence type="predicted"/>
<organism evidence="2 3">
    <name type="scientific">Zunongwangia mangrovi</name>
    <dbReference type="NCBI Taxonomy" id="1334022"/>
    <lineage>
        <taxon>Bacteria</taxon>
        <taxon>Pseudomonadati</taxon>
        <taxon>Bacteroidota</taxon>
        <taxon>Flavobacteriia</taxon>
        <taxon>Flavobacteriales</taxon>
        <taxon>Flavobacteriaceae</taxon>
        <taxon>Zunongwangia</taxon>
    </lineage>
</organism>
<evidence type="ECO:0000313" key="2">
    <source>
        <dbReference type="EMBL" id="SFC64852.1"/>
    </source>
</evidence>
<keyword evidence="2" id="KW-0808">Transferase</keyword>
<dbReference type="OrthoDB" id="893030at2"/>
<dbReference type="EMBL" id="FOKV01000006">
    <property type="protein sequence ID" value="SFC64852.1"/>
    <property type="molecule type" value="Genomic_DNA"/>
</dbReference>
<dbReference type="RefSeq" id="WP_092543622.1">
    <property type="nucleotide sequence ID" value="NZ_FOKV01000006.1"/>
</dbReference>
<dbReference type="InterPro" id="IPR000182">
    <property type="entry name" value="GNAT_dom"/>
</dbReference>
<evidence type="ECO:0000259" key="1">
    <source>
        <dbReference type="PROSITE" id="PS51186"/>
    </source>
</evidence>
<dbReference type="SUPFAM" id="SSF55729">
    <property type="entry name" value="Acyl-CoA N-acyltransferases (Nat)"/>
    <property type="match status" value="1"/>
</dbReference>
<dbReference type="Proteomes" id="UP000199438">
    <property type="component" value="Unassembled WGS sequence"/>
</dbReference>
<dbReference type="PANTHER" id="PTHR43415:SF3">
    <property type="entry name" value="GNAT-FAMILY ACETYLTRANSFERASE"/>
    <property type="match status" value="1"/>
</dbReference>
<dbReference type="PROSITE" id="PS51186">
    <property type="entry name" value="GNAT"/>
    <property type="match status" value="1"/>
</dbReference>
<reference evidence="3" key="1">
    <citation type="submission" date="2016-10" db="EMBL/GenBank/DDBJ databases">
        <authorList>
            <person name="Varghese N."/>
            <person name="Submissions S."/>
        </authorList>
    </citation>
    <scope>NUCLEOTIDE SEQUENCE [LARGE SCALE GENOMIC DNA]</scope>
    <source>
        <strain evidence="3">DSM 24499</strain>
    </source>
</reference>
<dbReference type="STRING" id="1334022.SAMN04487907_106178"/>
<evidence type="ECO:0000313" key="3">
    <source>
        <dbReference type="Proteomes" id="UP000199438"/>
    </source>
</evidence>
<accession>A0A1I1KX30</accession>
<feature type="domain" description="N-acetyltransferase" evidence="1">
    <location>
        <begin position="9"/>
        <end position="174"/>
    </location>
</feature>
<protein>
    <submittedName>
        <fullName evidence="2">Diamine N-acetyltransferase</fullName>
    </submittedName>
</protein>
<name>A0A1I1KX30_9FLAO</name>
<dbReference type="Pfam" id="PF13302">
    <property type="entry name" value="Acetyltransf_3"/>
    <property type="match status" value="1"/>
</dbReference>
<dbReference type="Gene3D" id="3.40.630.30">
    <property type="match status" value="1"/>
</dbReference>
<gene>
    <name evidence="2" type="ORF">SAMN04487907_106178</name>
</gene>
<sequence>MLTLKGEKLYLRALEPEDLEFLHELENNEEFWEVSATQAPFSKYILKKYLENSHLDIYEIKQLRLVICNLKDQPIGLIDIFDFEPRDRRAAIGILIANPEERQKGFGAESLALVCKYCFKHLGLHQVYANITADNERSLRLFENRGFTQAGLKKEWTFVNGRFKDEYLYQLINKNVH</sequence>
<dbReference type="GO" id="GO:0016747">
    <property type="term" value="F:acyltransferase activity, transferring groups other than amino-acyl groups"/>
    <property type="evidence" value="ECO:0007669"/>
    <property type="project" value="InterPro"/>
</dbReference>